<organism evidence="2 3">
    <name type="scientific">Nitzschia inconspicua</name>
    <dbReference type="NCBI Taxonomy" id="303405"/>
    <lineage>
        <taxon>Eukaryota</taxon>
        <taxon>Sar</taxon>
        <taxon>Stramenopiles</taxon>
        <taxon>Ochrophyta</taxon>
        <taxon>Bacillariophyta</taxon>
        <taxon>Bacillariophyceae</taxon>
        <taxon>Bacillariophycidae</taxon>
        <taxon>Bacillariales</taxon>
        <taxon>Bacillariaceae</taxon>
        <taxon>Nitzschia</taxon>
    </lineage>
</organism>
<comment type="caution">
    <text evidence="2">The sequence shown here is derived from an EMBL/GenBank/DDBJ whole genome shotgun (WGS) entry which is preliminary data.</text>
</comment>
<dbReference type="OrthoDB" id="185373at2759"/>
<keyword evidence="1" id="KW-0677">Repeat</keyword>
<reference evidence="2" key="2">
    <citation type="submission" date="2021-04" db="EMBL/GenBank/DDBJ databases">
        <authorList>
            <person name="Podell S."/>
        </authorList>
    </citation>
    <scope>NUCLEOTIDE SEQUENCE</scope>
    <source>
        <strain evidence="2">Hildebrandi</strain>
    </source>
</reference>
<keyword evidence="3" id="KW-1185">Reference proteome</keyword>
<evidence type="ECO:0000313" key="3">
    <source>
        <dbReference type="Proteomes" id="UP000693970"/>
    </source>
</evidence>
<dbReference type="InterPro" id="IPR051222">
    <property type="entry name" value="PPR/CCM1_RNA-binding"/>
</dbReference>
<sequence>MVMMKQNGAARVQLRRLIGSLSSSQQLKRQGSSTTTCRLRLLPSLPQRLTVVDRRTFYVDQSQRRHRRLGQNTFFYIRSQSTLTSNAFWKSLDNAVEDGNGASAQQIVENVVEEYKTRLQNGPKINGTAQKELLDTRMFSMVLQAWKNGPCVSVESALAAQTLLDSMYSLAEKGLLLEKPSVLDYLAVLECWSQASKHDDTSRSTILKHVEELWNLLPAEVVTNGYEEKFYNTLLEVLANSGQGEHAEQCLEEYKQHQLAGTTRSTENATAVVSADMCLAVIQAHVNSSEADALERAEEFLSKMRADRSLPQPTTEFYNLLLEAWASPSKQRDFSIAATRVERLLDGMKQARVQPDATSYQYGLEVLARMGEGIRAEALLTSLLKEYTNQFDAGLKPGIKPFRTVLWAYSNSHHPDAATHAESVLNNMEELCESGFETCPETWDYNLVLKCWSRSRSPKAVERAMDLYGKMVSPEASADTEDVASSSRSRCLPKPDITSLNTLLNTSGRHEQDFQLEQLLWKFYYRHVNAPSRNPCPDTVSFSVVMRSWSKSKDHDAPERAEKLLKKLESLYAEGNNNCKPDLQIYSLLMSCWAKSKRKEGPWRVESIFRRLQAMAQNGNLEMNPDAACWNIAINGWVGDGQRAEALFMEMIETNKNNPSAAVMPTAVTLTNVLNAWAKTRSSTSSQCTVSLLRKLQRFYEDGTINVKPNVICYSLALESLASDRTVQSAIDAEEILREMLASNDPVVQPNVVSYNCVIKAWSFSGHPEAFAKASALLKEVIRQSQTNEKMMPTIKTFGGVLKCLAESNIPDKKKRAEAIVGLMKRFNCKQDKWTQNVLSDCLGRR</sequence>
<dbReference type="PANTHER" id="PTHR47942">
    <property type="entry name" value="TETRATRICOPEPTIDE REPEAT (TPR)-LIKE SUPERFAMILY PROTEIN-RELATED"/>
    <property type="match status" value="1"/>
</dbReference>
<accession>A0A9K3KV01</accession>
<reference evidence="2" key="1">
    <citation type="journal article" date="2021" name="Sci. Rep.">
        <title>Diploid genomic architecture of Nitzschia inconspicua, an elite biomass production diatom.</title>
        <authorList>
            <person name="Oliver A."/>
            <person name="Podell S."/>
            <person name="Pinowska A."/>
            <person name="Traller J.C."/>
            <person name="Smith S.R."/>
            <person name="McClure R."/>
            <person name="Beliaev A."/>
            <person name="Bohutskyi P."/>
            <person name="Hill E.A."/>
            <person name="Rabines A."/>
            <person name="Zheng H."/>
            <person name="Allen L.Z."/>
            <person name="Kuo A."/>
            <person name="Grigoriev I.V."/>
            <person name="Allen A.E."/>
            <person name="Hazlebeck D."/>
            <person name="Allen E.E."/>
        </authorList>
    </citation>
    <scope>NUCLEOTIDE SEQUENCE</scope>
    <source>
        <strain evidence="2">Hildebrandi</strain>
    </source>
</reference>
<name>A0A9K3KV01_9STRA</name>
<protein>
    <submittedName>
        <fullName evidence="2">PPR: pentatricopeptide repeat domain containing protein</fullName>
    </submittedName>
</protein>
<dbReference type="EMBL" id="JAGRRH010000018">
    <property type="protein sequence ID" value="KAG7350498.1"/>
    <property type="molecule type" value="Genomic_DNA"/>
</dbReference>
<evidence type="ECO:0000256" key="1">
    <source>
        <dbReference type="ARBA" id="ARBA00022737"/>
    </source>
</evidence>
<proteinExistence type="predicted"/>
<dbReference type="AlphaFoldDB" id="A0A9K3KV01"/>
<dbReference type="Proteomes" id="UP000693970">
    <property type="component" value="Unassembled WGS sequence"/>
</dbReference>
<gene>
    <name evidence="2" type="ORF">IV203_009858</name>
</gene>
<evidence type="ECO:0000313" key="2">
    <source>
        <dbReference type="EMBL" id="KAG7350498.1"/>
    </source>
</evidence>
<dbReference type="PANTHER" id="PTHR47942:SF63">
    <property type="entry name" value="PENTATRICOPEPTIDE REPEAT-CONTAINING PROTEIN"/>
    <property type="match status" value="1"/>
</dbReference>